<dbReference type="OrthoDB" id="9757939at2"/>
<organism evidence="4 5">
    <name type="scientific">Bifidobacterium primatium</name>
    <dbReference type="NCBI Taxonomy" id="2045438"/>
    <lineage>
        <taxon>Bacteria</taxon>
        <taxon>Bacillati</taxon>
        <taxon>Actinomycetota</taxon>
        <taxon>Actinomycetes</taxon>
        <taxon>Bifidobacteriales</taxon>
        <taxon>Bifidobacteriaceae</taxon>
        <taxon>Bifidobacterium</taxon>
    </lineage>
</organism>
<sequence>MTATAQSDADAITLGNLATVEFDLDLPSTGRHGSRIAWQSSDDRWLDSTGRVHRPVFGRGDRKVTLTATVTNDGDTVTRDFAVTVVQQPYTAAIRSVPPIMRRCVADDGRTAPLHVRLPSWRAAITDIGAIAVPLVWPDAEAVVRPAPGRTVVTGHTGTEPSFPVTAVIDVESEHSGSAEDSADDAMGDNGSGGNDDTNADSMKLKPTLRNVPLTAIRFDADSVIGRDQRLRLEYLRSLDDDRLLYAFRQAAGIDTCDAQPMTGWDSPDCLLRGHTTGHVLSAYALCVQATGDAGIRGKLDHLVDGLAEVQRAFAKRSGCRPGFLSAYDECQFDDLERLVPYPDVWAPYYTLHKILAGLIDAYEAGATQALPIAEGIGRWVADRLGRLTPEHRQRMWSTYIAGEFGGMNEALARLAAIVGERGGGSGDDNDDDSDHHGKHCGAERFLTTARYFDNDRLLEPLRQHVDALDGMHANQHIPQAIGYLALAEQSGIHVIDRRTGNMYLQAAERFWHEVVSSHLYAIGGTGQGEMFRTPNVVAGSLADDTAETCATYNLLKLADGLRRHGDVLSPEYGDYIELALRNHIAASIDSSAPNGGSTYFLPTCEDGRRSFDIDGNTCCHGTGLEVHFRAGEGAVLIDDRSDAVHIQLLESMNVDAPDDGIVMRIDAADETPNIIHIHIDRLAAATLRVRVPWWALGRAFPDFDGHDDRHPEQPRGGGPDVTGIVVAVNGCPVDVGRHAGCNHDTAEYGIVEYGIVEYDASTHELVFPMKRPSGTSMTDIDIRFPIGIGIVRTPDDAGTAAITWGPYVMAEYGDSPRFEPIARIPADVPYQLYFRIDEKA</sequence>
<dbReference type="Proteomes" id="UP000229095">
    <property type="component" value="Unassembled WGS sequence"/>
</dbReference>
<feature type="region of interest" description="Disordered" evidence="1">
    <location>
        <begin position="173"/>
        <end position="202"/>
    </location>
</feature>
<dbReference type="Pfam" id="PF20578">
    <property type="entry name" value="aBig_2"/>
    <property type="match status" value="1"/>
</dbReference>
<dbReference type="RefSeq" id="WP_100510756.1">
    <property type="nucleotide sequence ID" value="NZ_PEBI01000002.1"/>
</dbReference>
<dbReference type="InterPro" id="IPR046780">
    <property type="entry name" value="aBig_2"/>
</dbReference>
<dbReference type="GO" id="GO:0005975">
    <property type="term" value="P:carbohydrate metabolic process"/>
    <property type="evidence" value="ECO:0007669"/>
    <property type="project" value="InterPro"/>
</dbReference>
<reference evidence="4 5" key="1">
    <citation type="submission" date="2017-10" db="EMBL/GenBank/DDBJ databases">
        <title>Draft genome sequences of strains TRE 1, TRE 9, TRE H and TRI 7, isolated from tamarins, belonging to four potential novel Bifidobacterium species.</title>
        <authorList>
            <person name="Mattarelli P."/>
            <person name="Modesto M."/>
            <person name="Puglisi E."/>
            <person name="Morelli L."/>
            <person name="Spezio C."/>
            <person name="Bonetti A."/>
            <person name="Sandri C."/>
        </authorList>
    </citation>
    <scope>NUCLEOTIDE SEQUENCE [LARGE SCALE GENOMIC DNA]</scope>
    <source>
        <strain evidence="5">TRE1</strain>
    </source>
</reference>
<proteinExistence type="predicted"/>
<dbReference type="EMBL" id="PEBI01000002">
    <property type="protein sequence ID" value="PJM73472.1"/>
    <property type="molecule type" value="Genomic_DNA"/>
</dbReference>
<name>A0A2M9H9H8_9BIFI</name>
<evidence type="ECO:0000313" key="5">
    <source>
        <dbReference type="Proteomes" id="UP000229095"/>
    </source>
</evidence>
<evidence type="ECO:0000259" key="3">
    <source>
        <dbReference type="Pfam" id="PF20578"/>
    </source>
</evidence>
<dbReference type="SUPFAM" id="SSF48208">
    <property type="entry name" value="Six-hairpin glycosidases"/>
    <property type="match status" value="1"/>
</dbReference>
<dbReference type="Pfam" id="PF07944">
    <property type="entry name" value="Beta-AFase-like_GH127_cat"/>
    <property type="match status" value="1"/>
</dbReference>
<dbReference type="PANTHER" id="PTHR31151:SF0">
    <property type="entry name" value="PROLINE-TRNA LIGASE (DUF1680)"/>
    <property type="match status" value="1"/>
</dbReference>
<protein>
    <recommendedName>
        <fullName evidence="6">Glycosyl hydrolase</fullName>
    </recommendedName>
</protein>
<dbReference type="InterPro" id="IPR008928">
    <property type="entry name" value="6-hairpin_glycosidase_sf"/>
</dbReference>
<dbReference type="AlphaFoldDB" id="A0A2M9H9H8"/>
<comment type="caution">
    <text evidence="4">The sequence shown here is derived from an EMBL/GenBank/DDBJ whole genome shotgun (WGS) entry which is preliminary data.</text>
</comment>
<evidence type="ECO:0000256" key="1">
    <source>
        <dbReference type="SAM" id="MobiDB-lite"/>
    </source>
</evidence>
<feature type="domain" description="Atrophied bacterial Ig" evidence="3">
    <location>
        <begin position="7"/>
        <end position="88"/>
    </location>
</feature>
<accession>A0A2M9H9H8</accession>
<keyword evidence="5" id="KW-1185">Reference proteome</keyword>
<dbReference type="PANTHER" id="PTHR31151">
    <property type="entry name" value="PROLINE-TRNA LIGASE (DUF1680)"/>
    <property type="match status" value="1"/>
</dbReference>
<evidence type="ECO:0000259" key="2">
    <source>
        <dbReference type="Pfam" id="PF07944"/>
    </source>
</evidence>
<feature type="domain" description="Non-reducing end beta-L-arabinofuranosidase-like GH127 catalytic" evidence="2">
    <location>
        <begin position="222"/>
        <end position="631"/>
    </location>
</feature>
<dbReference type="InterPro" id="IPR012878">
    <property type="entry name" value="Beta-AFase-like_GH127_cat"/>
</dbReference>
<gene>
    <name evidence="4" type="ORF">CS006_05405</name>
</gene>
<evidence type="ECO:0000313" key="4">
    <source>
        <dbReference type="EMBL" id="PJM73472.1"/>
    </source>
</evidence>
<evidence type="ECO:0008006" key="6">
    <source>
        <dbReference type="Google" id="ProtNLM"/>
    </source>
</evidence>